<sequence>MQSIQPFNFHGQPVSYGKDGGIVGLGSTGYVYACAYSNGLLKVGFSRSRPESRIQAHDAAMSVVGACRINSVVSRKVAAANWLEKLLVDELSKVYEQRSREWFLGGSVAEVVELIAEYGINPECEAACSARAVSDKRHESLAETLMLMQEARVPPSLRPILEDIDAIQKASRIMRWDDSQNLVALIQVAERHGIASGWLFDLLESPSLIQDPEWMESHIQDLLAVAGMEPAA</sequence>
<name>A0A1B8P3V4_HALEL</name>
<dbReference type="EMBL" id="MAJD01000001">
    <property type="protein sequence ID" value="OBX36955.1"/>
    <property type="molecule type" value="Genomic_DNA"/>
</dbReference>
<evidence type="ECO:0000313" key="2">
    <source>
        <dbReference type="Proteomes" id="UP000092504"/>
    </source>
</evidence>
<reference evidence="1 2" key="1">
    <citation type="submission" date="2016-06" db="EMBL/GenBank/DDBJ databases">
        <title>Genome sequence of halotolerant plant growth promoting strain of Halomonas elongata HEK1 isolated from salterns of Rann of Kutch, Gujarat, India.</title>
        <authorList>
            <person name="Gaba S."/>
            <person name="Singh R.N."/>
            <person name="Abrol S."/>
            <person name="Kaushik R."/>
            <person name="Saxena A.K."/>
        </authorList>
    </citation>
    <scope>NUCLEOTIDE SEQUENCE [LARGE SCALE GENOMIC DNA]</scope>
    <source>
        <strain evidence="1 2">HEK1</strain>
    </source>
</reference>
<gene>
    <name evidence="1" type="ORF">A8U91_01303</name>
</gene>
<dbReference type="AlphaFoldDB" id="A0A1B8P3V4"/>
<dbReference type="Proteomes" id="UP000092504">
    <property type="component" value="Unassembled WGS sequence"/>
</dbReference>
<organism evidence="1 2">
    <name type="scientific">Halomonas elongata</name>
    <dbReference type="NCBI Taxonomy" id="2746"/>
    <lineage>
        <taxon>Bacteria</taxon>
        <taxon>Pseudomonadati</taxon>
        <taxon>Pseudomonadota</taxon>
        <taxon>Gammaproteobacteria</taxon>
        <taxon>Oceanospirillales</taxon>
        <taxon>Halomonadaceae</taxon>
        <taxon>Halomonas</taxon>
    </lineage>
</organism>
<evidence type="ECO:0000313" key="1">
    <source>
        <dbReference type="EMBL" id="OBX36955.1"/>
    </source>
</evidence>
<protein>
    <submittedName>
        <fullName evidence="1">Uncharacterized protein</fullName>
    </submittedName>
</protein>
<comment type="caution">
    <text evidence="1">The sequence shown here is derived from an EMBL/GenBank/DDBJ whole genome shotgun (WGS) entry which is preliminary data.</text>
</comment>
<proteinExistence type="predicted"/>
<accession>A0A1B8P3V4</accession>